<evidence type="ECO:0000313" key="2">
    <source>
        <dbReference type="Proteomes" id="UP000772434"/>
    </source>
</evidence>
<dbReference type="OrthoDB" id="3199698at2759"/>
<evidence type="ECO:0000313" key="1">
    <source>
        <dbReference type="EMBL" id="KAF9070273.1"/>
    </source>
</evidence>
<dbReference type="EMBL" id="JADNRY010000042">
    <property type="protein sequence ID" value="KAF9070273.1"/>
    <property type="molecule type" value="Genomic_DNA"/>
</dbReference>
<sequence length="564" mass="64254">MSQPNIDELPDLWYLDIKEHFDGDSGPFSNHQELLETIDSIQDGSAPWQCLETQIDESSLPDAPEWQKASYQVWYHDPDIVIATILSNPEFSDAFDSAPYVYIGKDGKRQWSDFMSGNYAYRHATAIYDDPDTGGANIHGAMYCPIILGADKTTVSVSTGHIEYHPLYLSIGNLHNSARRGHCNGVVPIGFLAIPKADRKHDNDSKFQTFKKQLYHSSIAAILHFLKPAMTTPVLRHCPDGYFCYVIYDLAAFIADYPEQVFLQVCTSHFSNLENLGEPHTQEWVDTLFEHYQGANVLWDNYGIDDNIVVSVYSSLLRAGIHEILTANLLHQVIKGCFKDMLVEWIISYLTITHGKAWMEEIMDEVDLWLQFLIFNNRISLVPLFPGLHRFKQWTGDDSKALMKVFLPAISEFIPDKMTACISSFLDFCYLAHGNNFTTETIAELQNAIHSFHKHREIFQATSVRENFSIPCMHSILHYPSLIVNFGAPNGICSSITESHHITAVKKPWRQSNQYNALSQMLLTNQQLDKKRVKKHYYCSGTLQLLYMLNSTTVHTEGIKHTLD</sequence>
<proteinExistence type="predicted"/>
<name>A0A9P5PVX3_9AGAR</name>
<dbReference type="InterPro" id="IPR041078">
    <property type="entry name" value="Plavaka"/>
</dbReference>
<keyword evidence="2" id="KW-1185">Reference proteome</keyword>
<dbReference type="Proteomes" id="UP000772434">
    <property type="component" value="Unassembled WGS sequence"/>
</dbReference>
<organism evidence="1 2">
    <name type="scientific">Rhodocollybia butyracea</name>
    <dbReference type="NCBI Taxonomy" id="206335"/>
    <lineage>
        <taxon>Eukaryota</taxon>
        <taxon>Fungi</taxon>
        <taxon>Dikarya</taxon>
        <taxon>Basidiomycota</taxon>
        <taxon>Agaricomycotina</taxon>
        <taxon>Agaricomycetes</taxon>
        <taxon>Agaricomycetidae</taxon>
        <taxon>Agaricales</taxon>
        <taxon>Marasmiineae</taxon>
        <taxon>Omphalotaceae</taxon>
        <taxon>Rhodocollybia</taxon>
    </lineage>
</organism>
<protein>
    <submittedName>
        <fullName evidence="1">Uncharacterized protein</fullName>
    </submittedName>
</protein>
<comment type="caution">
    <text evidence="1">The sequence shown here is derived from an EMBL/GenBank/DDBJ whole genome shotgun (WGS) entry which is preliminary data.</text>
</comment>
<dbReference type="AlphaFoldDB" id="A0A9P5PVX3"/>
<gene>
    <name evidence="1" type="ORF">BDP27DRAFT_1512360</name>
</gene>
<reference evidence="1" key="1">
    <citation type="submission" date="2020-11" db="EMBL/GenBank/DDBJ databases">
        <authorList>
            <consortium name="DOE Joint Genome Institute"/>
            <person name="Ahrendt S."/>
            <person name="Riley R."/>
            <person name="Andreopoulos W."/>
            <person name="Labutti K."/>
            <person name="Pangilinan J."/>
            <person name="Ruiz-Duenas F.J."/>
            <person name="Barrasa J.M."/>
            <person name="Sanchez-Garcia M."/>
            <person name="Camarero S."/>
            <person name="Miyauchi S."/>
            <person name="Serrano A."/>
            <person name="Linde D."/>
            <person name="Babiker R."/>
            <person name="Drula E."/>
            <person name="Ayuso-Fernandez I."/>
            <person name="Pacheco R."/>
            <person name="Padilla G."/>
            <person name="Ferreira P."/>
            <person name="Barriuso J."/>
            <person name="Kellner H."/>
            <person name="Castanera R."/>
            <person name="Alfaro M."/>
            <person name="Ramirez L."/>
            <person name="Pisabarro A.G."/>
            <person name="Kuo A."/>
            <person name="Tritt A."/>
            <person name="Lipzen A."/>
            <person name="He G."/>
            <person name="Yan M."/>
            <person name="Ng V."/>
            <person name="Cullen D."/>
            <person name="Martin F."/>
            <person name="Rosso M.-N."/>
            <person name="Henrissat B."/>
            <person name="Hibbett D."/>
            <person name="Martinez A.T."/>
            <person name="Grigoriev I.V."/>
        </authorList>
    </citation>
    <scope>NUCLEOTIDE SEQUENCE</scope>
    <source>
        <strain evidence="1">AH 40177</strain>
    </source>
</reference>
<accession>A0A9P5PVX3</accession>
<dbReference type="Pfam" id="PF18759">
    <property type="entry name" value="Plavaka"/>
    <property type="match status" value="1"/>
</dbReference>